<feature type="compositionally biased region" description="Polar residues" evidence="1">
    <location>
        <begin position="75"/>
        <end position="84"/>
    </location>
</feature>
<dbReference type="STRING" id="7398.A0A1B0AI71"/>
<reference evidence="3" key="1">
    <citation type="submission" date="2014-03" db="EMBL/GenBank/DDBJ databases">
        <authorList>
            <person name="Aksoy S."/>
            <person name="Warren W."/>
            <person name="Wilson R.K."/>
        </authorList>
    </citation>
    <scope>NUCLEOTIDE SEQUENCE [LARGE SCALE GENOMIC DNA]</scope>
    <source>
        <strain evidence="3">IAEA</strain>
    </source>
</reference>
<proteinExistence type="predicted"/>
<protein>
    <submittedName>
        <fullName evidence="2">Uncharacterized protein</fullName>
    </submittedName>
</protein>
<keyword evidence="3" id="KW-1185">Reference proteome</keyword>
<dbReference type="AlphaFoldDB" id="A0A1B0AI71"/>
<dbReference type="VEuPathDB" id="VectorBase:GPAI046590"/>
<evidence type="ECO:0000256" key="1">
    <source>
        <dbReference type="SAM" id="MobiDB-lite"/>
    </source>
</evidence>
<evidence type="ECO:0000313" key="3">
    <source>
        <dbReference type="Proteomes" id="UP000092445"/>
    </source>
</evidence>
<accession>A0A1B0AI71</accession>
<name>A0A1B0AI71_GLOPL</name>
<dbReference type="Proteomes" id="UP000092445">
    <property type="component" value="Unassembled WGS sequence"/>
</dbReference>
<evidence type="ECO:0000313" key="2">
    <source>
        <dbReference type="EnsemblMetazoa" id="GPAI046590-PA"/>
    </source>
</evidence>
<organism evidence="2 3">
    <name type="scientific">Glossina pallidipes</name>
    <name type="common">Tsetse fly</name>
    <dbReference type="NCBI Taxonomy" id="7398"/>
    <lineage>
        <taxon>Eukaryota</taxon>
        <taxon>Metazoa</taxon>
        <taxon>Ecdysozoa</taxon>
        <taxon>Arthropoda</taxon>
        <taxon>Hexapoda</taxon>
        <taxon>Insecta</taxon>
        <taxon>Pterygota</taxon>
        <taxon>Neoptera</taxon>
        <taxon>Endopterygota</taxon>
        <taxon>Diptera</taxon>
        <taxon>Brachycera</taxon>
        <taxon>Muscomorpha</taxon>
        <taxon>Hippoboscoidea</taxon>
        <taxon>Glossinidae</taxon>
        <taxon>Glossina</taxon>
    </lineage>
</organism>
<reference evidence="2" key="2">
    <citation type="submission" date="2020-05" db="UniProtKB">
        <authorList>
            <consortium name="EnsemblMetazoa"/>
        </authorList>
    </citation>
    <scope>IDENTIFICATION</scope>
    <source>
        <strain evidence="2">IAEA</strain>
    </source>
</reference>
<sequence length="192" mass="20270">MDGHMHHISFFATRPSITSTIRSLAASVCNTNAIASIPAQSVTITKAPIVNVPKSATATVAKPVTIAAAPKPAATMSTVKTQKTSSPAKSQPQAPPEANKSKSPTFAKQPPCTKPKTQLPTPPPPPLPPPNEIKAEPPPLTSKPKCKPTASTTASSVRRKGFFRLGFIPRNILKLSLFYITASMVVDLTSQK</sequence>
<feature type="region of interest" description="Disordered" evidence="1">
    <location>
        <begin position="71"/>
        <end position="155"/>
    </location>
</feature>
<feature type="compositionally biased region" description="Pro residues" evidence="1">
    <location>
        <begin position="120"/>
        <end position="141"/>
    </location>
</feature>
<feature type="compositionally biased region" description="Low complexity" evidence="1">
    <location>
        <begin position="110"/>
        <end position="119"/>
    </location>
</feature>
<dbReference type="EnsemblMetazoa" id="GPAI046590-RA">
    <property type="protein sequence ID" value="GPAI046590-PA"/>
    <property type="gene ID" value="GPAI046590"/>
</dbReference>